<comment type="caution">
    <text evidence="1">The sequence shown here is derived from an EMBL/GenBank/DDBJ whole genome shotgun (WGS) entry which is preliminary data.</text>
</comment>
<sequence length="340" mass="38181">MLDPCPCHTQPPASSQPPYPATAAINHCRYSLVADAAECFTKKHAQVLVATYFEARIKGTSVTGGPKLVDLVIHLKMHVPRWMEAEDISHKPNGSEMSTTMTNLVGSNLTTIEQLNTNVSGYYAQFEEMKLRCAVREELWVTVTRFINGLRYDLKGEVSLHHLEYSMEAYPKALEIEKYKKPSYSRLSHHRWVSQAEESKPSKSITFQKTFYPKEQSQDSQFAKSNVQFSQPLSSAKEQFPPFTPILPSPSLFSMVCHKFHEQGHPASRCPNRTLIIGLDTLEDDDQIDETIYPATGDTASESEHEDDERESHLTVSLLGSYASALAGSYKVVQGMHHAD</sequence>
<accession>A0A9Q1KHI4</accession>
<dbReference type="AlphaFoldDB" id="A0A9Q1KHI4"/>
<organism evidence="1 2">
    <name type="scientific">Carnegiea gigantea</name>
    <dbReference type="NCBI Taxonomy" id="171969"/>
    <lineage>
        <taxon>Eukaryota</taxon>
        <taxon>Viridiplantae</taxon>
        <taxon>Streptophyta</taxon>
        <taxon>Embryophyta</taxon>
        <taxon>Tracheophyta</taxon>
        <taxon>Spermatophyta</taxon>
        <taxon>Magnoliopsida</taxon>
        <taxon>eudicotyledons</taxon>
        <taxon>Gunneridae</taxon>
        <taxon>Pentapetalae</taxon>
        <taxon>Caryophyllales</taxon>
        <taxon>Cactineae</taxon>
        <taxon>Cactaceae</taxon>
        <taxon>Cactoideae</taxon>
        <taxon>Echinocereeae</taxon>
        <taxon>Carnegiea</taxon>
    </lineage>
</organism>
<reference evidence="1" key="1">
    <citation type="submission" date="2022-04" db="EMBL/GenBank/DDBJ databases">
        <title>Carnegiea gigantea Genome sequencing and assembly v2.</title>
        <authorList>
            <person name="Copetti D."/>
            <person name="Sanderson M.J."/>
            <person name="Burquez A."/>
            <person name="Wojciechowski M.F."/>
        </authorList>
    </citation>
    <scope>NUCLEOTIDE SEQUENCE</scope>
    <source>
        <strain evidence="1">SGP5-SGP5p</strain>
        <tissue evidence="1">Aerial part</tissue>
    </source>
</reference>
<evidence type="ECO:0000313" key="1">
    <source>
        <dbReference type="EMBL" id="KAJ8442953.1"/>
    </source>
</evidence>
<evidence type="ECO:0000313" key="2">
    <source>
        <dbReference type="Proteomes" id="UP001153076"/>
    </source>
</evidence>
<dbReference type="Proteomes" id="UP001153076">
    <property type="component" value="Unassembled WGS sequence"/>
</dbReference>
<protein>
    <submittedName>
        <fullName evidence="1">Uncharacterized protein</fullName>
    </submittedName>
</protein>
<dbReference type="OrthoDB" id="1934635at2759"/>
<gene>
    <name evidence="1" type="ORF">Cgig2_019526</name>
</gene>
<name>A0A9Q1KHI4_9CARY</name>
<dbReference type="EMBL" id="JAKOGI010000131">
    <property type="protein sequence ID" value="KAJ8442953.1"/>
    <property type="molecule type" value="Genomic_DNA"/>
</dbReference>
<keyword evidence="2" id="KW-1185">Reference proteome</keyword>
<proteinExistence type="predicted"/>